<dbReference type="Pfam" id="PF00534">
    <property type="entry name" value="Glycos_transf_1"/>
    <property type="match status" value="1"/>
</dbReference>
<comment type="caution">
    <text evidence="3">The sequence shown here is derived from an EMBL/GenBank/DDBJ whole genome shotgun (WGS) entry which is preliminary data.</text>
</comment>
<dbReference type="CDD" id="cd03820">
    <property type="entry name" value="GT4_AmsD-like"/>
    <property type="match status" value="1"/>
</dbReference>
<evidence type="ECO:0000259" key="2">
    <source>
        <dbReference type="Pfam" id="PF13439"/>
    </source>
</evidence>
<keyword evidence="4" id="KW-1185">Reference proteome</keyword>
<dbReference type="EMBL" id="JADEYP010000003">
    <property type="protein sequence ID" value="MCA5004124.1"/>
    <property type="molecule type" value="Genomic_DNA"/>
</dbReference>
<evidence type="ECO:0000313" key="3">
    <source>
        <dbReference type="EMBL" id="MCA5004124.1"/>
    </source>
</evidence>
<name>A0ABS7Z5V2_9SPHI</name>
<dbReference type="RefSeq" id="WP_225551456.1">
    <property type="nucleotide sequence ID" value="NZ_JADEYP010000003.1"/>
</dbReference>
<evidence type="ECO:0000313" key="4">
    <source>
        <dbReference type="Proteomes" id="UP001165302"/>
    </source>
</evidence>
<dbReference type="Pfam" id="PF13439">
    <property type="entry name" value="Glyco_transf_4"/>
    <property type="match status" value="1"/>
</dbReference>
<protein>
    <submittedName>
        <fullName evidence="3">Glycosyltransferase family 4 protein</fullName>
    </submittedName>
</protein>
<feature type="domain" description="Glycosyl transferase family 1" evidence="1">
    <location>
        <begin position="196"/>
        <end position="351"/>
    </location>
</feature>
<dbReference type="PANTHER" id="PTHR12526">
    <property type="entry name" value="GLYCOSYLTRANSFERASE"/>
    <property type="match status" value="1"/>
</dbReference>
<proteinExistence type="predicted"/>
<reference evidence="3" key="1">
    <citation type="submission" date="2020-10" db="EMBL/GenBank/DDBJ databases">
        <authorList>
            <person name="Lu T."/>
            <person name="Wang Q."/>
            <person name="Han X."/>
        </authorList>
    </citation>
    <scope>NUCLEOTIDE SEQUENCE</scope>
    <source>
        <strain evidence="3">WQ 366</strain>
    </source>
</reference>
<dbReference type="PANTHER" id="PTHR12526:SF630">
    <property type="entry name" value="GLYCOSYLTRANSFERASE"/>
    <property type="match status" value="1"/>
</dbReference>
<evidence type="ECO:0000259" key="1">
    <source>
        <dbReference type="Pfam" id="PF00534"/>
    </source>
</evidence>
<dbReference type="InterPro" id="IPR001296">
    <property type="entry name" value="Glyco_trans_1"/>
</dbReference>
<dbReference type="InterPro" id="IPR028098">
    <property type="entry name" value="Glyco_trans_4-like_N"/>
</dbReference>
<accession>A0ABS7Z5V2</accession>
<gene>
    <name evidence="3" type="ORF">IPZ78_03020</name>
</gene>
<dbReference type="Gene3D" id="3.40.50.2000">
    <property type="entry name" value="Glycogen Phosphorylase B"/>
    <property type="match status" value="2"/>
</dbReference>
<sequence length="376" mass="43532">MRILYTILGTFNSGGMERVLANKANYLARLGYEVIIITTDQKNRKPYFDMDESIQHIDLGINYTDDISKNIFSRTVSYLRKRYLHKARIGAVLNQFRPSITISMFDNDVAFITDIKDGSKKIVEIHFSRFKRLQYNRSGIWKVINSYRSKMDSNIVKKFDRFVVLTEEDKGYWGKLSNIQVIPNANSFESNEQSILENKQVMAVGRFDYQKGFDELIEIWAKVAETFPEWKLNIYGQGPLRDQYQALINLLGLSDKVFLNQPQKDIKLIYLEHSVLAMTSRYEGLPMVLLEGQVCGLPMVSYACKCGPSDIIRDGVNGYLVEEEDKNAFAQKLIAVMQDKSLRQSMGRSSYNNSKNFEVEKIMQKWITLFDEIIKE</sequence>
<dbReference type="Proteomes" id="UP001165302">
    <property type="component" value="Unassembled WGS sequence"/>
</dbReference>
<organism evidence="3 4">
    <name type="scientific">Sphingobacterium bovistauri</name>
    <dbReference type="NCBI Taxonomy" id="2781959"/>
    <lineage>
        <taxon>Bacteria</taxon>
        <taxon>Pseudomonadati</taxon>
        <taxon>Bacteroidota</taxon>
        <taxon>Sphingobacteriia</taxon>
        <taxon>Sphingobacteriales</taxon>
        <taxon>Sphingobacteriaceae</taxon>
        <taxon>Sphingobacterium</taxon>
    </lineage>
</organism>
<dbReference type="SUPFAM" id="SSF53756">
    <property type="entry name" value="UDP-Glycosyltransferase/glycogen phosphorylase"/>
    <property type="match status" value="1"/>
</dbReference>
<feature type="domain" description="Glycosyltransferase subfamily 4-like N-terminal" evidence="2">
    <location>
        <begin position="14"/>
        <end position="184"/>
    </location>
</feature>